<evidence type="ECO:0000256" key="6">
    <source>
        <dbReference type="ARBA" id="ARBA00022576"/>
    </source>
</evidence>
<comment type="subcellular location">
    <subcellularLocation>
        <location evidence="2">Mitochondrion</location>
    </subcellularLocation>
</comment>
<evidence type="ECO:0000256" key="5">
    <source>
        <dbReference type="ARBA" id="ARBA00013049"/>
    </source>
</evidence>
<proteinExistence type="inferred from homology"/>
<comment type="subunit">
    <text evidence="4">Homotetramer.</text>
</comment>
<dbReference type="GO" id="GO:0019481">
    <property type="term" value="P:L-alanine catabolic process, by transamination"/>
    <property type="evidence" value="ECO:0007669"/>
    <property type="project" value="TreeGrafter"/>
</dbReference>
<feature type="non-terminal residue" evidence="12">
    <location>
        <position position="1"/>
    </location>
</feature>
<dbReference type="InterPro" id="IPR015421">
    <property type="entry name" value="PyrdxlP-dep_Trfase_major"/>
</dbReference>
<dbReference type="Gene3D" id="3.40.640.10">
    <property type="entry name" value="Type I PLP-dependent aspartate aminotransferase-like (Major domain)"/>
    <property type="match status" value="1"/>
</dbReference>
<keyword evidence="9" id="KW-0809">Transit peptide</keyword>
<dbReference type="EMBL" id="GDKF01009847">
    <property type="protein sequence ID" value="JAT68775.1"/>
    <property type="molecule type" value="Transcribed_RNA"/>
</dbReference>
<evidence type="ECO:0000256" key="11">
    <source>
        <dbReference type="RuleBase" id="RU003560"/>
    </source>
</evidence>
<dbReference type="GO" id="GO:0030170">
    <property type="term" value="F:pyridoxal phosphate binding"/>
    <property type="evidence" value="ECO:0007669"/>
    <property type="project" value="InterPro"/>
</dbReference>
<dbReference type="PANTHER" id="PTHR45688:SF3">
    <property type="entry name" value="ALANINE--GLYOXYLATE AMINOTRANSFERASE 2, MITOCHONDRIAL"/>
    <property type="match status" value="1"/>
</dbReference>
<gene>
    <name evidence="12" type="ORF">g.21268</name>
</gene>
<dbReference type="PROSITE" id="PS00600">
    <property type="entry name" value="AA_TRANSFER_CLASS_3"/>
    <property type="match status" value="1"/>
</dbReference>
<dbReference type="InterPro" id="IPR005814">
    <property type="entry name" value="Aminotrans_3"/>
</dbReference>
<keyword evidence="10" id="KW-0496">Mitochondrion</keyword>
<evidence type="ECO:0000256" key="2">
    <source>
        <dbReference type="ARBA" id="ARBA00004173"/>
    </source>
</evidence>
<evidence type="ECO:0000256" key="1">
    <source>
        <dbReference type="ARBA" id="ARBA00001933"/>
    </source>
</evidence>
<keyword evidence="8 11" id="KW-0663">Pyridoxal phosphate</keyword>
<dbReference type="CDD" id="cd00610">
    <property type="entry name" value="OAT_like"/>
    <property type="match status" value="1"/>
</dbReference>
<keyword evidence="7" id="KW-0808">Transferase</keyword>
<evidence type="ECO:0000256" key="4">
    <source>
        <dbReference type="ARBA" id="ARBA00011881"/>
    </source>
</evidence>
<dbReference type="PANTHER" id="PTHR45688">
    <property type="match status" value="1"/>
</dbReference>
<dbReference type="Gene3D" id="3.90.1150.10">
    <property type="entry name" value="Aspartate Aminotransferase, domain 1"/>
    <property type="match status" value="1"/>
</dbReference>
<dbReference type="InterPro" id="IPR049704">
    <property type="entry name" value="Aminotrans_3_PPA_site"/>
</dbReference>
<dbReference type="InterPro" id="IPR015424">
    <property type="entry name" value="PyrdxlP-dep_Trfase"/>
</dbReference>
<dbReference type="FunFam" id="3.40.640.10:FF:000004">
    <property type="entry name" value="Acetylornithine aminotransferase"/>
    <property type="match status" value="1"/>
</dbReference>
<dbReference type="InterPro" id="IPR015422">
    <property type="entry name" value="PyrdxlP-dep_Trfase_small"/>
</dbReference>
<sequence length="510" mass="54927">SITRSVEEGPVSWLVPGPLSHGHLSHSCRPKPHSIKMALQACRALSGKSSRFTPAFSARCMSQVATKPDSIGELPPFDYKPAPYVGPSKEEVLALRKEHLSPAMLYHFKNPVMITHGKMQYLFDERGRRYLDAFAGIVTVSVGHCHPEVNKAVIEQTERLQHTTVIYLNNQIAEYAKELTDRMPGNLKVAYFVNSGSEANDMAIMMARLYTGQYDMIALRNGYHGLTGATMGLMGLHTWKANIPHGFGVHHALNPDPYRGVFGNDGPAYARDVTDIIQSSTPGRVAGFISETIQGVGGAVPLADGYLPEVYKTVREAGGICIADEVQTGFGRTGSNYWGFQNAGVTPDIVTMAKGIGNGLPLGAVVTTPEIAATLAQRLHFNTYGGNPVCSAGGRAVLRVIDQEGIQAKAADVGGHLLKGLRGLAAKHDVIGDVRGLGLMTGMELVKDRATKEPAKEETAYVFERCKDLGVLLGKGGLHGNVFRIKPPMCITKPDVDFLVAALDQALSEL</sequence>
<dbReference type="GO" id="GO:0008453">
    <property type="term" value="F:alanine-glyoxylate transaminase activity"/>
    <property type="evidence" value="ECO:0007669"/>
    <property type="project" value="UniProtKB-EC"/>
</dbReference>
<organism evidence="12">
    <name type="scientific">Auxenochlorella protothecoides</name>
    <name type="common">Green microalga</name>
    <name type="synonym">Chlorella protothecoides</name>
    <dbReference type="NCBI Taxonomy" id="3075"/>
    <lineage>
        <taxon>Eukaryota</taxon>
        <taxon>Viridiplantae</taxon>
        <taxon>Chlorophyta</taxon>
        <taxon>core chlorophytes</taxon>
        <taxon>Trebouxiophyceae</taxon>
        <taxon>Chlorellales</taxon>
        <taxon>Chlorellaceae</taxon>
        <taxon>Auxenochlorella</taxon>
    </lineage>
</organism>
<evidence type="ECO:0000256" key="7">
    <source>
        <dbReference type="ARBA" id="ARBA00022679"/>
    </source>
</evidence>
<reference evidence="12" key="1">
    <citation type="submission" date="2015-08" db="EMBL/GenBank/DDBJ databases">
        <authorList>
            <person name="Babu N.S."/>
            <person name="Beckwith C.J."/>
            <person name="Beseler K.G."/>
            <person name="Brison A."/>
            <person name="Carone J.V."/>
            <person name="Caskin T.P."/>
            <person name="Diamond M."/>
            <person name="Durham M.E."/>
            <person name="Foxe J.M."/>
            <person name="Go M."/>
            <person name="Henderson B.A."/>
            <person name="Jones I.B."/>
            <person name="McGettigan J.A."/>
            <person name="Micheletti S.J."/>
            <person name="Nasrallah M.E."/>
            <person name="Ortiz D."/>
            <person name="Piller C.R."/>
            <person name="Privatt S.R."/>
            <person name="Schneider S.L."/>
            <person name="Sharp S."/>
            <person name="Smith T.C."/>
            <person name="Stanton J.D."/>
            <person name="Ullery H.E."/>
            <person name="Wilson R.J."/>
            <person name="Serrano M.G."/>
            <person name="Buck G."/>
            <person name="Lee V."/>
            <person name="Wang Y."/>
            <person name="Carvalho R."/>
            <person name="Voegtly L."/>
            <person name="Shi R."/>
            <person name="Duckworth R."/>
            <person name="Johnson A."/>
            <person name="Loviza R."/>
            <person name="Walstead R."/>
            <person name="Shah Z."/>
            <person name="Kiflezghi M."/>
            <person name="Wade K."/>
            <person name="Ball S.L."/>
            <person name="Bradley K.W."/>
            <person name="Asai D.J."/>
            <person name="Bowman C.A."/>
            <person name="Russell D.A."/>
            <person name="Pope W.H."/>
            <person name="Jacobs-Sera D."/>
            <person name="Hendrix R.W."/>
            <person name="Hatfull G.F."/>
        </authorList>
    </citation>
    <scope>NUCLEOTIDE SEQUENCE</scope>
</reference>
<evidence type="ECO:0000256" key="9">
    <source>
        <dbReference type="ARBA" id="ARBA00022946"/>
    </source>
</evidence>
<keyword evidence="6" id="KW-0032">Aminotransferase</keyword>
<evidence type="ECO:0000313" key="12">
    <source>
        <dbReference type="EMBL" id="JAT68775.1"/>
    </source>
</evidence>
<evidence type="ECO:0000256" key="10">
    <source>
        <dbReference type="ARBA" id="ARBA00023128"/>
    </source>
</evidence>
<name>A0A1D1ZPX1_AUXPR</name>
<evidence type="ECO:0000256" key="3">
    <source>
        <dbReference type="ARBA" id="ARBA00008954"/>
    </source>
</evidence>
<comment type="cofactor">
    <cofactor evidence="1">
        <name>pyridoxal 5'-phosphate</name>
        <dbReference type="ChEBI" id="CHEBI:597326"/>
    </cofactor>
</comment>
<dbReference type="GO" id="GO:0005739">
    <property type="term" value="C:mitochondrion"/>
    <property type="evidence" value="ECO:0007669"/>
    <property type="project" value="UniProtKB-SubCell"/>
</dbReference>
<dbReference type="GO" id="GO:0009436">
    <property type="term" value="P:glyoxylate catabolic process"/>
    <property type="evidence" value="ECO:0007669"/>
    <property type="project" value="TreeGrafter"/>
</dbReference>
<dbReference type="Pfam" id="PF00202">
    <property type="entry name" value="Aminotran_3"/>
    <property type="match status" value="1"/>
</dbReference>
<protein>
    <recommendedName>
        <fullName evidence="5">alanine--glyoxylate transaminase</fullName>
        <ecNumber evidence="5">2.6.1.44</ecNumber>
    </recommendedName>
</protein>
<evidence type="ECO:0000256" key="8">
    <source>
        <dbReference type="ARBA" id="ARBA00022898"/>
    </source>
</evidence>
<dbReference type="EC" id="2.6.1.44" evidence="5"/>
<accession>A0A1D1ZPX1</accession>
<dbReference type="SUPFAM" id="SSF53383">
    <property type="entry name" value="PLP-dependent transferases"/>
    <property type="match status" value="1"/>
</dbReference>
<comment type="similarity">
    <text evidence="3 11">Belongs to the class-III pyridoxal-phosphate-dependent aminotransferase family.</text>
</comment>
<dbReference type="AlphaFoldDB" id="A0A1D1ZPX1"/>